<sequence length="190" mass="21633">MYHLAARLLRPPDIHNVVTAFIVLVVGACLTFGGHWLSDALNDTICLARRELIIHDAACDAKLGFSTPLDLRRAMHKTRFLVDIIYFHSVRHFTTYILDRAYGHFYHFDTLGDPPYASPGSDQVGRMRCAVLAIHEMLLWARQPFHFDFFAIPISQQPDKWECGILGVFCLFLAPEVPIGRVKDESTHLL</sequence>
<proteinExistence type="predicted"/>
<evidence type="ECO:0000313" key="2">
    <source>
        <dbReference type="Proteomes" id="UP000830768"/>
    </source>
</evidence>
<keyword evidence="2" id="KW-1185">Reference proteome</keyword>
<accession>A0ACD3YLG2</accession>
<organism evidence="1 2">
    <name type="scientific">Fusarium solani subsp. cucurbitae</name>
    <name type="common">Neocosmosporum cucurbitae</name>
    <dbReference type="NCBI Taxonomy" id="2747967"/>
    <lineage>
        <taxon>Eukaryota</taxon>
        <taxon>Fungi</taxon>
        <taxon>Dikarya</taxon>
        <taxon>Ascomycota</taxon>
        <taxon>Pezizomycotina</taxon>
        <taxon>Sordariomycetes</taxon>
        <taxon>Hypocreomycetidae</taxon>
        <taxon>Hypocreales</taxon>
        <taxon>Nectriaceae</taxon>
        <taxon>Fusarium</taxon>
        <taxon>Fusarium solani species complex</taxon>
    </lineage>
</organism>
<gene>
    <name evidence="1" type="ORF">LCI18_000706</name>
</gene>
<evidence type="ECO:0000313" key="1">
    <source>
        <dbReference type="EMBL" id="UPK89771.1"/>
    </source>
</evidence>
<reference evidence="1" key="1">
    <citation type="submission" date="2021-11" db="EMBL/GenBank/DDBJ databases">
        <title>Fusarium solani-melongenae Genome sequencing and assembly.</title>
        <authorList>
            <person name="Xie S."/>
            <person name="Huang L."/>
            <person name="Zhang X."/>
        </authorList>
    </citation>
    <scope>NUCLEOTIDE SEQUENCE</scope>
    <source>
        <strain evidence="1">CRI 24-3</strain>
    </source>
</reference>
<dbReference type="EMBL" id="CP090030">
    <property type="protein sequence ID" value="UPK89771.1"/>
    <property type="molecule type" value="Genomic_DNA"/>
</dbReference>
<dbReference type="Proteomes" id="UP000830768">
    <property type="component" value="Chromosome 1"/>
</dbReference>
<name>A0ACD3YLG2_FUSSC</name>
<protein>
    <submittedName>
        <fullName evidence="1">Uncharacterized protein</fullName>
    </submittedName>
</protein>